<feature type="chain" id="PRO_5039360530" evidence="1">
    <location>
        <begin position="23"/>
        <end position="192"/>
    </location>
</feature>
<accession>I2N562</accession>
<dbReference type="InterPro" id="IPR029051">
    <property type="entry name" value="DUF4352"/>
</dbReference>
<evidence type="ECO:0000259" key="2">
    <source>
        <dbReference type="Pfam" id="PF11611"/>
    </source>
</evidence>
<reference evidence="3 4" key="1">
    <citation type="journal article" date="2012" name="J. Bacteriol.">
        <title>Draft genome of Streptomyces tsukubaensis NRRL 18488, the producer of the clinically important immunosuppressant tacrolimus (FK506).</title>
        <authorList>
            <person name="Barreiro C."/>
            <person name="Prieto C."/>
            <person name="Sola-Landa A."/>
            <person name="Solera E."/>
            <person name="Martinez-Castro M."/>
            <person name="Perez-Redondo R."/>
            <person name="Garcia-Estrada C."/>
            <person name="Aparicio J.F."/>
            <person name="Fernandez-Martinez L.T."/>
            <person name="Santos-Aberturas J."/>
            <person name="Salehi-Najafabadi Z."/>
            <person name="Rodriguez-Garcia A."/>
            <person name="Tauch A."/>
            <person name="Martin J.F."/>
        </authorList>
    </citation>
    <scope>NUCLEOTIDE SEQUENCE [LARGE SCALE GENOMIC DNA]</scope>
    <source>
        <strain evidence="4">DSM 42081 / NBRC 108919 / NRRL 18488 / 9993</strain>
    </source>
</reference>
<evidence type="ECO:0000313" key="3">
    <source>
        <dbReference type="EMBL" id="QKM67804.1"/>
    </source>
</evidence>
<dbReference type="Pfam" id="PF11611">
    <property type="entry name" value="DUF4352"/>
    <property type="match status" value="1"/>
</dbReference>
<protein>
    <submittedName>
        <fullName evidence="3">DUF4352 domain-containing protein</fullName>
    </submittedName>
</protein>
<name>I2N562_STRT9</name>
<keyword evidence="4" id="KW-1185">Reference proteome</keyword>
<evidence type="ECO:0000256" key="1">
    <source>
        <dbReference type="SAM" id="SignalP"/>
    </source>
</evidence>
<evidence type="ECO:0000313" key="4">
    <source>
        <dbReference type="Proteomes" id="UP000005940"/>
    </source>
</evidence>
<proteinExistence type="predicted"/>
<dbReference type="Proteomes" id="UP000005940">
    <property type="component" value="Chromosome"/>
</dbReference>
<dbReference type="AlphaFoldDB" id="I2N562"/>
<feature type="domain" description="DUF4352" evidence="2">
    <location>
        <begin position="81"/>
        <end position="169"/>
    </location>
</feature>
<dbReference type="PROSITE" id="PS51257">
    <property type="entry name" value="PROKAR_LIPOPROTEIN"/>
    <property type="match status" value="1"/>
</dbReference>
<dbReference type="RefSeq" id="WP_006346975.1">
    <property type="nucleotide sequence ID" value="NZ_CP029159.1"/>
</dbReference>
<organism evidence="3 4">
    <name type="scientific">Streptomyces tsukubensis (strain DSM 42081 / NBRC 108919 / NRRL 18488 / 9993)</name>
    <dbReference type="NCBI Taxonomy" id="1114943"/>
    <lineage>
        <taxon>Bacteria</taxon>
        <taxon>Bacillati</taxon>
        <taxon>Actinomycetota</taxon>
        <taxon>Actinomycetes</taxon>
        <taxon>Kitasatosporales</taxon>
        <taxon>Streptomycetaceae</taxon>
        <taxon>Streptomyces</taxon>
    </lineage>
</organism>
<sequence length="192" mass="19800">MMRRKALSILLSVSVLGSGLTACQGGSAENADAKPVHPAAIARPAGDARGTALLGDAVDLGGRASGEHLRMSATAYVDPAVPVRKTGVPVSRPAEGMRRVGIRVALLNVGGSSYDASGTQTWVTDTAGKRHPAVSGGEITTGLPVKWNILAAGESVDGWLLFDVPESAALTQFHGDLGKSVVEWRLQAPPSR</sequence>
<keyword evidence="1" id="KW-0732">Signal</keyword>
<dbReference type="EMBL" id="CP029159">
    <property type="protein sequence ID" value="QKM67804.1"/>
    <property type="molecule type" value="Genomic_DNA"/>
</dbReference>
<feature type="signal peptide" evidence="1">
    <location>
        <begin position="1"/>
        <end position="22"/>
    </location>
</feature>
<gene>
    <name evidence="3" type="ORF">STSU_012115</name>
</gene>